<accession>A0A7J0BMI1</accession>
<name>A0A7J0BMI1_9BACT</name>
<evidence type="ECO:0000313" key="2">
    <source>
        <dbReference type="Proteomes" id="UP000503840"/>
    </source>
</evidence>
<keyword evidence="2" id="KW-1185">Reference proteome</keyword>
<gene>
    <name evidence="1" type="ORF">DSM101010T_27570</name>
</gene>
<dbReference type="EMBL" id="BLVO01000013">
    <property type="protein sequence ID" value="GFM34392.1"/>
    <property type="molecule type" value="Genomic_DNA"/>
</dbReference>
<protein>
    <submittedName>
        <fullName evidence="1">Uncharacterized protein</fullName>
    </submittedName>
</protein>
<comment type="caution">
    <text evidence="1">The sequence shown here is derived from an EMBL/GenBank/DDBJ whole genome shotgun (WGS) entry which is preliminary data.</text>
</comment>
<organism evidence="1 2">
    <name type="scientific">Desulfovibrio subterraneus</name>
    <dbReference type="NCBI Taxonomy" id="2718620"/>
    <lineage>
        <taxon>Bacteria</taxon>
        <taxon>Pseudomonadati</taxon>
        <taxon>Thermodesulfobacteriota</taxon>
        <taxon>Desulfovibrionia</taxon>
        <taxon>Desulfovibrionales</taxon>
        <taxon>Desulfovibrionaceae</taxon>
        <taxon>Desulfovibrio</taxon>
    </lineage>
</organism>
<dbReference type="AlphaFoldDB" id="A0A7J0BMI1"/>
<reference evidence="1 2" key="1">
    <citation type="submission" date="2020-05" db="EMBL/GenBank/DDBJ databases">
        <title>Draft genome sequence of Desulfovibrio sp. strain HN2T.</title>
        <authorList>
            <person name="Ueno A."/>
            <person name="Tamazawa S."/>
            <person name="Tamamura S."/>
            <person name="Murakami T."/>
            <person name="Kiyama T."/>
            <person name="Inomata H."/>
            <person name="Amano Y."/>
            <person name="Miyakawa K."/>
            <person name="Tamaki H."/>
            <person name="Naganuma T."/>
            <person name="Kaneko K."/>
        </authorList>
    </citation>
    <scope>NUCLEOTIDE SEQUENCE [LARGE SCALE GENOMIC DNA]</scope>
    <source>
        <strain evidence="1 2">HN2</strain>
    </source>
</reference>
<evidence type="ECO:0000313" key="1">
    <source>
        <dbReference type="EMBL" id="GFM34392.1"/>
    </source>
</evidence>
<dbReference type="Proteomes" id="UP000503840">
    <property type="component" value="Unassembled WGS sequence"/>
</dbReference>
<proteinExistence type="predicted"/>
<sequence>MFWSDEAGHCGASFVGGGERNRLVSEEMAATGRPEWCPLEPAGMVVQEAGSAEEVVCENCSDVLVYECGGCPFFFETNKPRCNVANPRARPIMTDDPRPFWCALRKEGVIMRRRSK</sequence>